<evidence type="ECO:0000313" key="1">
    <source>
        <dbReference type="EMBL" id="MFF4025489.1"/>
    </source>
</evidence>
<organism evidence="1 2">
    <name type="scientific">Nocardia elegans</name>
    <dbReference type="NCBI Taxonomy" id="300029"/>
    <lineage>
        <taxon>Bacteria</taxon>
        <taxon>Bacillati</taxon>
        <taxon>Actinomycetota</taxon>
        <taxon>Actinomycetes</taxon>
        <taxon>Mycobacteriales</taxon>
        <taxon>Nocardiaceae</taxon>
        <taxon>Nocardia</taxon>
    </lineage>
</organism>
<dbReference type="Proteomes" id="UP001602089">
    <property type="component" value="Unassembled WGS sequence"/>
</dbReference>
<reference evidence="1 2" key="1">
    <citation type="submission" date="2024-10" db="EMBL/GenBank/DDBJ databases">
        <title>The Natural Products Discovery Center: Release of the First 8490 Sequenced Strains for Exploring Actinobacteria Biosynthetic Diversity.</title>
        <authorList>
            <person name="Kalkreuter E."/>
            <person name="Kautsar S.A."/>
            <person name="Yang D."/>
            <person name="Bader C.D."/>
            <person name="Teijaro C.N."/>
            <person name="Fluegel L."/>
            <person name="Davis C.M."/>
            <person name="Simpson J.R."/>
            <person name="Lauterbach L."/>
            <person name="Steele A.D."/>
            <person name="Gui C."/>
            <person name="Meng S."/>
            <person name="Li G."/>
            <person name="Viehrig K."/>
            <person name="Ye F."/>
            <person name="Su P."/>
            <person name="Kiefer A.F."/>
            <person name="Nichols A."/>
            <person name="Cepeda A.J."/>
            <person name="Yan W."/>
            <person name="Fan B."/>
            <person name="Jiang Y."/>
            <person name="Adhikari A."/>
            <person name="Zheng C.-J."/>
            <person name="Schuster L."/>
            <person name="Cowan T.M."/>
            <person name="Smanski M.J."/>
            <person name="Chevrette M.G."/>
            <person name="De Carvalho L.P.S."/>
            <person name="Shen B."/>
        </authorList>
    </citation>
    <scope>NUCLEOTIDE SEQUENCE [LARGE SCALE GENOMIC DNA]</scope>
    <source>
        <strain evidence="1 2">NPDC001867</strain>
    </source>
</reference>
<accession>A0ABW6TH69</accession>
<dbReference type="EMBL" id="JBIATK010000007">
    <property type="protein sequence ID" value="MFF4025489.1"/>
    <property type="molecule type" value="Genomic_DNA"/>
</dbReference>
<evidence type="ECO:0000313" key="2">
    <source>
        <dbReference type="Proteomes" id="UP001602089"/>
    </source>
</evidence>
<keyword evidence="2" id="KW-1185">Reference proteome</keyword>
<dbReference type="RefSeq" id="WP_157110922.1">
    <property type="nucleotide sequence ID" value="NZ_JBIATK010000007.1"/>
</dbReference>
<protein>
    <submittedName>
        <fullName evidence="1">Uncharacterized protein</fullName>
    </submittedName>
</protein>
<gene>
    <name evidence="1" type="ORF">ACFYY5_21840</name>
</gene>
<sequence length="48" mass="5315">MRSLFADLPDAEAKDLIAAIENAARAIEPQAEAYRDRTGGTRRRKADL</sequence>
<name>A0ABW6TH69_9NOCA</name>
<comment type="caution">
    <text evidence="1">The sequence shown here is derived from an EMBL/GenBank/DDBJ whole genome shotgun (WGS) entry which is preliminary data.</text>
</comment>
<proteinExistence type="predicted"/>